<comment type="caution">
    <text evidence="2">The sequence shown here is derived from an EMBL/GenBank/DDBJ whole genome shotgun (WGS) entry which is preliminary data.</text>
</comment>
<dbReference type="InterPro" id="IPR050733">
    <property type="entry name" value="Vitellogenin/Apolipophorin"/>
</dbReference>
<reference evidence="2" key="1">
    <citation type="submission" date="2021-06" db="EMBL/GenBank/DDBJ databases">
        <authorList>
            <person name="Hodson N. C."/>
            <person name="Mongue J. A."/>
            <person name="Jaron S. K."/>
        </authorList>
    </citation>
    <scope>NUCLEOTIDE SEQUENCE</scope>
</reference>
<dbReference type="AlphaFoldDB" id="A0A8J2P879"/>
<dbReference type="Pfam" id="PF09172">
    <property type="entry name" value="Vit_open_b-sht"/>
    <property type="match status" value="1"/>
</dbReference>
<feature type="domain" description="Vitellinogen open beta-sheet" evidence="1">
    <location>
        <begin position="70"/>
        <end position="373"/>
    </location>
</feature>
<dbReference type="GO" id="GO:0005319">
    <property type="term" value="F:lipid transporter activity"/>
    <property type="evidence" value="ECO:0007669"/>
    <property type="project" value="InterPro"/>
</dbReference>
<evidence type="ECO:0000259" key="1">
    <source>
        <dbReference type="SMART" id="SM01169"/>
    </source>
</evidence>
<dbReference type="EMBL" id="CAJVCH010294732">
    <property type="protein sequence ID" value="CAG7785353.1"/>
    <property type="molecule type" value="Genomic_DNA"/>
</dbReference>
<feature type="non-terminal residue" evidence="2">
    <location>
        <position position="1"/>
    </location>
</feature>
<evidence type="ECO:0000313" key="2">
    <source>
        <dbReference type="EMBL" id="CAG7785353.1"/>
    </source>
</evidence>
<dbReference type="PANTHER" id="PTHR23345:SF15">
    <property type="entry name" value="VITELLOGENIN 1-RELATED"/>
    <property type="match status" value="1"/>
</dbReference>
<dbReference type="OrthoDB" id="6484170at2759"/>
<gene>
    <name evidence="2" type="ORF">AFUS01_LOCUS23983</name>
</gene>
<evidence type="ECO:0000313" key="3">
    <source>
        <dbReference type="Proteomes" id="UP000708208"/>
    </source>
</evidence>
<organism evidence="2 3">
    <name type="scientific">Allacma fusca</name>
    <dbReference type="NCBI Taxonomy" id="39272"/>
    <lineage>
        <taxon>Eukaryota</taxon>
        <taxon>Metazoa</taxon>
        <taxon>Ecdysozoa</taxon>
        <taxon>Arthropoda</taxon>
        <taxon>Hexapoda</taxon>
        <taxon>Collembola</taxon>
        <taxon>Symphypleona</taxon>
        <taxon>Sminthuridae</taxon>
        <taxon>Allacma</taxon>
    </lineage>
</organism>
<keyword evidence="3" id="KW-1185">Reference proteome</keyword>
<dbReference type="Proteomes" id="UP000708208">
    <property type="component" value="Unassembled WGS sequence"/>
</dbReference>
<sequence>MKTFRISGIIRVQLLYVVSREGRQIITSFIYSHISNQLESSSPGKASLKSLLRKIHFDKELPKIMESVGKFSKNIEWSGLYKENSIGFASESDIVYSQNSYIPRTANLNLTLNLLGRSYNFLEAGVYLENFEFILNQLNTPRDNPSEEHEETIRSDYVDGIEDILDRADFETNEIPKASVPIHEEPEPENSEKKGRINPEDLAHFRNQVLMKNRSSDVGCGDTFIRLHGTTVAVKSFSLSLERDIFELLQANWLSSYINSLPAKLKNLIIERSKPATFLDEQLVVPTAAGLPLSLRLQGESLIASKYETNIDFKALFSRDENVRKNMSLKLFPNIASTLSASMTIGPENFKAGFQLDGNMHLSAAADIKLEKR</sequence>
<dbReference type="SMART" id="SM01169">
    <property type="entry name" value="DUF1943"/>
    <property type="match status" value="1"/>
</dbReference>
<dbReference type="PANTHER" id="PTHR23345">
    <property type="entry name" value="VITELLOGENIN-RELATED"/>
    <property type="match status" value="1"/>
</dbReference>
<accession>A0A8J2P879</accession>
<protein>
    <recommendedName>
        <fullName evidence="1">Vitellinogen open beta-sheet domain-containing protein</fullName>
    </recommendedName>
</protein>
<dbReference type="InterPro" id="IPR015255">
    <property type="entry name" value="Vitellinogen_open_b-sht"/>
</dbReference>
<proteinExistence type="predicted"/>
<name>A0A8J2P879_9HEXA</name>